<dbReference type="InterPro" id="IPR036271">
    <property type="entry name" value="Tet_transcr_reg_TetR-rel_C_sf"/>
</dbReference>
<dbReference type="InterPro" id="IPR009057">
    <property type="entry name" value="Homeodomain-like_sf"/>
</dbReference>
<dbReference type="SUPFAM" id="SSF46689">
    <property type="entry name" value="Homeodomain-like"/>
    <property type="match status" value="1"/>
</dbReference>
<dbReference type="Pfam" id="PF00440">
    <property type="entry name" value="TetR_N"/>
    <property type="match status" value="1"/>
</dbReference>
<dbReference type="SUPFAM" id="SSF48498">
    <property type="entry name" value="Tetracyclin repressor-like, C-terminal domain"/>
    <property type="match status" value="1"/>
</dbReference>
<dbReference type="PROSITE" id="PS50977">
    <property type="entry name" value="HTH_TETR_2"/>
    <property type="match status" value="1"/>
</dbReference>
<dbReference type="GO" id="GO:0000976">
    <property type="term" value="F:transcription cis-regulatory region binding"/>
    <property type="evidence" value="ECO:0007669"/>
    <property type="project" value="TreeGrafter"/>
</dbReference>
<dbReference type="InterPro" id="IPR025996">
    <property type="entry name" value="MT1864/Rv1816-like_C"/>
</dbReference>
<dbReference type="EMBL" id="CP053564">
    <property type="protein sequence ID" value="QJY47887.1"/>
    <property type="molecule type" value="Genomic_DNA"/>
</dbReference>
<gene>
    <name evidence="7" type="ORF">HOP40_20495</name>
</gene>
<organism evidence="7 8">
    <name type="scientific">Pseudonocardia broussonetiae</name>
    <dbReference type="NCBI Taxonomy" id="2736640"/>
    <lineage>
        <taxon>Bacteria</taxon>
        <taxon>Bacillati</taxon>
        <taxon>Actinomycetota</taxon>
        <taxon>Actinomycetes</taxon>
        <taxon>Pseudonocardiales</taxon>
        <taxon>Pseudonocardiaceae</taxon>
        <taxon>Pseudonocardia</taxon>
    </lineage>
</organism>
<evidence type="ECO:0000256" key="4">
    <source>
        <dbReference type="PROSITE-ProRule" id="PRU00335"/>
    </source>
</evidence>
<evidence type="ECO:0000259" key="6">
    <source>
        <dbReference type="PROSITE" id="PS50977"/>
    </source>
</evidence>
<feature type="region of interest" description="Disordered" evidence="5">
    <location>
        <begin position="212"/>
        <end position="236"/>
    </location>
</feature>
<evidence type="ECO:0000256" key="5">
    <source>
        <dbReference type="SAM" id="MobiDB-lite"/>
    </source>
</evidence>
<keyword evidence="8" id="KW-1185">Reference proteome</keyword>
<dbReference type="PANTHER" id="PTHR30055">
    <property type="entry name" value="HTH-TYPE TRANSCRIPTIONAL REGULATOR RUTR"/>
    <property type="match status" value="1"/>
</dbReference>
<evidence type="ECO:0000313" key="8">
    <source>
        <dbReference type="Proteomes" id="UP000505377"/>
    </source>
</evidence>
<reference evidence="7 8" key="1">
    <citation type="submission" date="2020-05" db="EMBL/GenBank/DDBJ databases">
        <authorList>
            <person name="Mo P."/>
        </authorList>
    </citation>
    <scope>NUCLEOTIDE SEQUENCE [LARGE SCALE GENOMIC DNA]</scope>
    <source>
        <strain evidence="7 8">Gen01</strain>
    </source>
</reference>
<feature type="domain" description="HTH tetR-type" evidence="6">
    <location>
        <begin position="9"/>
        <end position="69"/>
    </location>
</feature>
<dbReference type="Gene3D" id="1.10.357.10">
    <property type="entry name" value="Tetracycline Repressor, domain 2"/>
    <property type="match status" value="1"/>
</dbReference>
<sequence>MGRRRVHDEATGEALLDEALALLRRGGPPAVSVRAVAEAAGTSARAVYTVFGSMQGMIDALAQRGYRRLAGLVNSVAPTDDPAGDLVTAGVQGFRTFALEEPALFRLTFEQVSAELLAHEPVAQAGYDSYRALRARIRRLRDAGGVHPHRTDVACCFAFHATCQGLASSEMASRQPPDGPGLWAMLDVADLAPVWHDTLTGLVERFTLPPVESARARTPRSRPETPDEWPAEWPSR</sequence>
<dbReference type="AlphaFoldDB" id="A0A6M6JLT1"/>
<dbReference type="PANTHER" id="PTHR30055:SF209">
    <property type="entry name" value="POSSIBLE TRANSCRIPTIONAL REGULATORY PROTEIN (PROBABLY TETR-FAMILY)"/>
    <property type="match status" value="1"/>
</dbReference>
<keyword evidence="2 4" id="KW-0238">DNA-binding</keyword>
<dbReference type="InterPro" id="IPR050109">
    <property type="entry name" value="HTH-type_TetR-like_transc_reg"/>
</dbReference>
<dbReference type="KEGG" id="pbro:HOP40_20495"/>
<dbReference type="GO" id="GO:0003700">
    <property type="term" value="F:DNA-binding transcription factor activity"/>
    <property type="evidence" value="ECO:0007669"/>
    <property type="project" value="TreeGrafter"/>
</dbReference>
<evidence type="ECO:0000256" key="2">
    <source>
        <dbReference type="ARBA" id="ARBA00023125"/>
    </source>
</evidence>
<evidence type="ECO:0000256" key="1">
    <source>
        <dbReference type="ARBA" id="ARBA00023015"/>
    </source>
</evidence>
<dbReference type="InterPro" id="IPR001647">
    <property type="entry name" value="HTH_TetR"/>
</dbReference>
<dbReference type="Pfam" id="PF13305">
    <property type="entry name" value="TetR_C_33"/>
    <property type="match status" value="1"/>
</dbReference>
<name>A0A6M6JLT1_9PSEU</name>
<feature type="DNA-binding region" description="H-T-H motif" evidence="4">
    <location>
        <begin position="32"/>
        <end position="51"/>
    </location>
</feature>
<dbReference type="Proteomes" id="UP000505377">
    <property type="component" value="Chromosome"/>
</dbReference>
<protein>
    <submittedName>
        <fullName evidence="7">TetR/AcrR family transcriptional regulator</fullName>
    </submittedName>
</protein>
<evidence type="ECO:0000313" key="7">
    <source>
        <dbReference type="EMBL" id="QJY47887.1"/>
    </source>
</evidence>
<evidence type="ECO:0000256" key="3">
    <source>
        <dbReference type="ARBA" id="ARBA00023163"/>
    </source>
</evidence>
<proteinExistence type="predicted"/>
<keyword evidence="1" id="KW-0805">Transcription regulation</keyword>
<keyword evidence="3" id="KW-0804">Transcription</keyword>
<dbReference type="RefSeq" id="WP_172160990.1">
    <property type="nucleotide sequence ID" value="NZ_CP053564.1"/>
</dbReference>
<accession>A0A6M6JLT1</accession>